<dbReference type="InterPro" id="IPR036962">
    <property type="entry name" value="Glyco_hydro_3_N_sf"/>
</dbReference>
<protein>
    <submittedName>
        <fullName evidence="6">Glycosyl hydrolase</fullName>
    </submittedName>
</protein>
<gene>
    <name evidence="6" type="ORF">CWS01_14780</name>
</gene>
<dbReference type="InterPro" id="IPR013783">
    <property type="entry name" value="Ig-like_fold"/>
</dbReference>
<name>A0A2N0Z0C6_9BACI</name>
<dbReference type="Pfam" id="PF14310">
    <property type="entry name" value="Fn3-like"/>
    <property type="match status" value="1"/>
</dbReference>
<reference evidence="6 7" key="1">
    <citation type="journal article" date="2003" name="Int. J. Syst. Evol. Microbiol.">
        <title>Bacillus nealsonii sp. nov., isolated from a spacecraft-assembly facility, whose spores are gamma-radiation resistant.</title>
        <authorList>
            <person name="Venkateswaran K."/>
            <person name="Kempf M."/>
            <person name="Chen F."/>
            <person name="Satomi M."/>
            <person name="Nicholson W."/>
            <person name="Kern R."/>
        </authorList>
    </citation>
    <scope>NUCLEOTIDE SEQUENCE [LARGE SCALE GENOMIC DNA]</scope>
    <source>
        <strain evidence="6 7">FO-92</strain>
    </source>
</reference>
<dbReference type="FunFam" id="2.60.40.10:FF:000495">
    <property type="entry name" value="Periplasmic beta-glucosidase"/>
    <property type="match status" value="1"/>
</dbReference>
<dbReference type="InterPro" id="IPR026891">
    <property type="entry name" value="Fn3-like"/>
</dbReference>
<proteinExistence type="inferred from homology"/>
<comment type="caution">
    <text evidence="6">The sequence shown here is derived from an EMBL/GenBank/DDBJ whole genome shotgun (WGS) entry which is preliminary data.</text>
</comment>
<dbReference type="InterPro" id="IPR019800">
    <property type="entry name" value="Glyco_hydro_3_AS"/>
</dbReference>
<dbReference type="SUPFAM" id="SSF52279">
    <property type="entry name" value="Beta-D-glucan exohydrolase, C-terminal domain"/>
    <property type="match status" value="1"/>
</dbReference>
<dbReference type="InterPro" id="IPR002772">
    <property type="entry name" value="Glyco_hydro_3_C"/>
</dbReference>
<evidence type="ECO:0000256" key="1">
    <source>
        <dbReference type="ARBA" id="ARBA00005336"/>
    </source>
</evidence>
<dbReference type="PANTHER" id="PTHR42715">
    <property type="entry name" value="BETA-GLUCOSIDASE"/>
    <property type="match status" value="1"/>
</dbReference>
<dbReference type="SMART" id="SM01217">
    <property type="entry name" value="Fn3_like"/>
    <property type="match status" value="1"/>
</dbReference>
<organism evidence="6 7">
    <name type="scientific">Niallia nealsonii</name>
    <dbReference type="NCBI Taxonomy" id="115979"/>
    <lineage>
        <taxon>Bacteria</taxon>
        <taxon>Bacillati</taxon>
        <taxon>Bacillota</taxon>
        <taxon>Bacilli</taxon>
        <taxon>Bacillales</taxon>
        <taxon>Bacillaceae</taxon>
        <taxon>Niallia</taxon>
    </lineage>
</organism>
<dbReference type="EMBL" id="PISE01000031">
    <property type="protein sequence ID" value="PKG22938.1"/>
    <property type="molecule type" value="Genomic_DNA"/>
</dbReference>
<dbReference type="PANTHER" id="PTHR42715:SF10">
    <property type="entry name" value="BETA-GLUCOSIDASE"/>
    <property type="match status" value="1"/>
</dbReference>
<evidence type="ECO:0000256" key="2">
    <source>
        <dbReference type="ARBA" id="ARBA00022801"/>
    </source>
</evidence>
<dbReference type="Gene3D" id="2.60.40.10">
    <property type="entry name" value="Immunoglobulins"/>
    <property type="match status" value="1"/>
</dbReference>
<dbReference type="SUPFAM" id="SSF51445">
    <property type="entry name" value="(Trans)glycosidases"/>
    <property type="match status" value="1"/>
</dbReference>
<feature type="domain" description="Fibronectin type III-like" evidence="5">
    <location>
        <begin position="664"/>
        <end position="734"/>
    </location>
</feature>
<keyword evidence="3" id="KW-0119">Carbohydrate metabolism</keyword>
<dbReference type="Gene3D" id="3.40.50.1700">
    <property type="entry name" value="Glycoside hydrolase family 3 C-terminal domain"/>
    <property type="match status" value="1"/>
</dbReference>
<dbReference type="InterPro" id="IPR017853">
    <property type="entry name" value="GH"/>
</dbReference>
<dbReference type="GO" id="GO:0008422">
    <property type="term" value="F:beta-glucosidase activity"/>
    <property type="evidence" value="ECO:0007669"/>
    <property type="project" value="UniProtKB-ARBA"/>
</dbReference>
<keyword evidence="2 4" id="KW-0378">Hydrolase</keyword>
<dbReference type="AlphaFoldDB" id="A0A2N0Z0C6"/>
<dbReference type="Proteomes" id="UP000233375">
    <property type="component" value="Unassembled WGS sequence"/>
</dbReference>
<keyword evidence="4" id="KW-0326">Glycosidase</keyword>
<sequence>MGDRLIKIVSSVVFAIFLMRGEGVAAHENNKTLKLVNEASIDNIIKAMTLDEKARLVIGSDYPGPNGTAGATHPIPRLGIPSIIFSDGPAGVRIGGFFAGAAPRFATAFPIPTLLAATWDVNQIAKVAKAMGHESREYGVDVLLAPGVNIQRNPLGGRNFEYYSEDPFLSGTMATAFIKGVQAIGVGTSLKHFAVNNQETNRTTYNAVIDEKALREIYLPAFEMTVKQAKPWTVMSAYNAVNGTFATQNSYLLTNILRNEWRFDGLVLSDWWAVKDPFAALKAGNDLIMPGVYRGPLPMPDLIKQVYMKESAPTADLIKMATQNGTLSENTLDLRVRNILKLIVKTPTFKGEYKNVNYKQKIALTKQTADESLRISRKAAAEGMVLLKNNDNTLPFNRITSIAVAGKNAVVDLANNKLGIIIGGGGSSQVNVEPKNIISLIQGLKNANYTVVDFANGDKLMEGLNTRTAAYLAKNTDIGLVSIGRESTEGADISHMNMKPEEVQLIKELSNAYHAEGKKLVVVLNIGAPIEVASWRDFADAILLAWQPGQEGGNAIADILSGKINPSGKLPETFPVKYSDVPTSRNFGDPTIHTINYTEGIYVGYRYYDTKNIKAAYPFGYGLSYTNFTYKNLQLSSDKIDLDKNKPLIVSVDVSNTGNTEGKEVVQLYIGDKHSTIQRPYKELKGFKKILLKPGQTKTVKFSVSKRALSVYNLKYTTWVVKPGLFTISIGSSSQDIRQQGELRVIENDV</sequence>
<evidence type="ECO:0000313" key="7">
    <source>
        <dbReference type="Proteomes" id="UP000233375"/>
    </source>
</evidence>
<evidence type="ECO:0000313" key="6">
    <source>
        <dbReference type="EMBL" id="PKG22938.1"/>
    </source>
</evidence>
<dbReference type="GO" id="GO:0005975">
    <property type="term" value="P:carbohydrate metabolic process"/>
    <property type="evidence" value="ECO:0007669"/>
    <property type="project" value="InterPro"/>
</dbReference>
<dbReference type="InterPro" id="IPR036881">
    <property type="entry name" value="Glyco_hydro_3_C_sf"/>
</dbReference>
<accession>A0A2N0Z0C6</accession>
<keyword evidence="7" id="KW-1185">Reference proteome</keyword>
<dbReference type="RefSeq" id="WP_101177959.1">
    <property type="nucleotide sequence ID" value="NZ_PISE01000031.1"/>
</dbReference>
<evidence type="ECO:0000259" key="5">
    <source>
        <dbReference type="SMART" id="SM01217"/>
    </source>
</evidence>
<evidence type="ECO:0000256" key="3">
    <source>
        <dbReference type="ARBA" id="ARBA00023277"/>
    </source>
</evidence>
<dbReference type="PRINTS" id="PR00133">
    <property type="entry name" value="GLHYDRLASE3"/>
</dbReference>
<dbReference type="Pfam" id="PF01915">
    <property type="entry name" value="Glyco_hydro_3_C"/>
    <property type="match status" value="1"/>
</dbReference>
<dbReference type="InterPro" id="IPR050288">
    <property type="entry name" value="Cellulose_deg_GH3"/>
</dbReference>
<dbReference type="Pfam" id="PF00933">
    <property type="entry name" value="Glyco_hydro_3"/>
    <property type="match status" value="1"/>
</dbReference>
<comment type="similarity">
    <text evidence="1 4">Belongs to the glycosyl hydrolase 3 family.</text>
</comment>
<dbReference type="OrthoDB" id="9805821at2"/>
<evidence type="ECO:0000256" key="4">
    <source>
        <dbReference type="RuleBase" id="RU361161"/>
    </source>
</evidence>
<dbReference type="Gene3D" id="3.20.20.300">
    <property type="entry name" value="Glycoside hydrolase, family 3, N-terminal domain"/>
    <property type="match status" value="1"/>
</dbReference>
<dbReference type="PROSITE" id="PS00775">
    <property type="entry name" value="GLYCOSYL_HYDROL_F3"/>
    <property type="match status" value="1"/>
</dbReference>
<dbReference type="InterPro" id="IPR001764">
    <property type="entry name" value="Glyco_hydro_3_N"/>
</dbReference>